<protein>
    <submittedName>
        <fullName evidence="3">Uncharacterized protein</fullName>
    </submittedName>
</protein>
<keyword evidence="3" id="KW-0614">Plasmid</keyword>
<evidence type="ECO:0000256" key="2">
    <source>
        <dbReference type="ARBA" id="ARBA00023163"/>
    </source>
</evidence>
<evidence type="ECO:0000313" key="3">
    <source>
        <dbReference type="EMBL" id="WFG00172.1"/>
    </source>
</evidence>
<name>A0AAJ5ZFM5_AERCA</name>
<proteinExistence type="predicted"/>
<reference evidence="3" key="1">
    <citation type="submission" date="2023-03" db="EMBL/GenBank/DDBJ databases">
        <title>Aeromonas caviae strain AC1520.</title>
        <authorList>
            <person name="Xie T."/>
            <person name="Zhang Q."/>
            <person name="Deng J."/>
            <person name="Li X."/>
        </authorList>
    </citation>
    <scope>NUCLEOTIDE SEQUENCE</scope>
    <source>
        <strain evidence="3">AC1520</strain>
        <plasmid evidence="3">pAC1520</plasmid>
    </source>
</reference>
<keyword evidence="1" id="KW-0805">Transcription regulation</keyword>
<evidence type="ECO:0000256" key="1">
    <source>
        <dbReference type="ARBA" id="ARBA00023015"/>
    </source>
</evidence>
<keyword evidence="2" id="KW-0804">Transcription</keyword>
<dbReference type="Proteomes" id="UP001218423">
    <property type="component" value="Plasmid pAC1520"/>
</dbReference>
<evidence type="ECO:0000313" key="4">
    <source>
        <dbReference type="Proteomes" id="UP001218423"/>
    </source>
</evidence>
<dbReference type="AlphaFoldDB" id="A0AAJ5ZFM5"/>
<dbReference type="RefSeq" id="WP_128341365.1">
    <property type="nucleotide sequence ID" value="NZ_CAWOMG010000111.1"/>
</dbReference>
<dbReference type="InterPro" id="IPR053721">
    <property type="entry name" value="Fimbrial_Adhesin_Reg"/>
</dbReference>
<dbReference type="EMBL" id="CP120943">
    <property type="protein sequence ID" value="WFG00172.1"/>
    <property type="molecule type" value="Genomic_DNA"/>
</dbReference>
<dbReference type="Gene3D" id="1.10.10.2690">
    <property type="match status" value="1"/>
</dbReference>
<organism evidence="3 4">
    <name type="scientific">Aeromonas caviae</name>
    <name type="common">Aeromonas punctata</name>
    <dbReference type="NCBI Taxonomy" id="648"/>
    <lineage>
        <taxon>Bacteria</taxon>
        <taxon>Pseudomonadati</taxon>
        <taxon>Pseudomonadota</taxon>
        <taxon>Gammaproteobacteria</taxon>
        <taxon>Aeromonadales</taxon>
        <taxon>Aeromonadaceae</taxon>
        <taxon>Aeromonas</taxon>
    </lineage>
</organism>
<gene>
    <name evidence="3" type="ORF">P5S46_22005</name>
</gene>
<geneLocation type="plasmid" evidence="3 4">
    <name>pAC1520</name>
</geneLocation>
<accession>A0AAJ5ZFM5</accession>
<sequence>MQKAESELMSPEQFDVICEHYTRQSAMAQKAAKAILVDGAKNSEVAKEYAHVMTRQALSRIRLHLLRSYDAVREHYPYLSDGVLTEARARFICKLCKFNARTTDAYCRALIDGAPVDKCAADAKVYVVFFEERMSQIVSIHADFVRHFANSQ</sequence>